<reference evidence="3" key="1">
    <citation type="journal article" date="2024" name="IScience">
        <title>Strigolactones Initiate the Formation of Haustorium-like Structures in Castilleja.</title>
        <authorList>
            <person name="Buerger M."/>
            <person name="Peterson D."/>
            <person name="Chory J."/>
        </authorList>
    </citation>
    <scope>NUCLEOTIDE SEQUENCE [LARGE SCALE GENOMIC DNA]</scope>
</reference>
<dbReference type="AlphaFoldDB" id="A0ABD3EMZ8"/>
<accession>A0ABD3EMZ8</accession>
<evidence type="ECO:0000313" key="3">
    <source>
        <dbReference type="Proteomes" id="UP001632038"/>
    </source>
</evidence>
<dbReference type="EMBL" id="JAVIJP010000001">
    <property type="protein sequence ID" value="KAL3655808.1"/>
    <property type="molecule type" value="Genomic_DNA"/>
</dbReference>
<sequence>MKLMEGQDVKGWWLGVILSGGVRDSGEVMTTDLVAGGVNRVWAELRGYSGALRGGSIGGDGQREEENARKQFGFC</sequence>
<keyword evidence="3" id="KW-1185">Reference proteome</keyword>
<gene>
    <name evidence="2" type="ORF">CASFOL_000204</name>
</gene>
<feature type="region of interest" description="Disordered" evidence="1">
    <location>
        <begin position="56"/>
        <end position="75"/>
    </location>
</feature>
<name>A0ABD3EMZ8_9LAMI</name>
<proteinExistence type="predicted"/>
<organism evidence="2 3">
    <name type="scientific">Castilleja foliolosa</name>
    <dbReference type="NCBI Taxonomy" id="1961234"/>
    <lineage>
        <taxon>Eukaryota</taxon>
        <taxon>Viridiplantae</taxon>
        <taxon>Streptophyta</taxon>
        <taxon>Embryophyta</taxon>
        <taxon>Tracheophyta</taxon>
        <taxon>Spermatophyta</taxon>
        <taxon>Magnoliopsida</taxon>
        <taxon>eudicotyledons</taxon>
        <taxon>Gunneridae</taxon>
        <taxon>Pentapetalae</taxon>
        <taxon>asterids</taxon>
        <taxon>lamiids</taxon>
        <taxon>Lamiales</taxon>
        <taxon>Orobanchaceae</taxon>
        <taxon>Pedicularideae</taxon>
        <taxon>Castillejinae</taxon>
        <taxon>Castilleja</taxon>
    </lineage>
</organism>
<comment type="caution">
    <text evidence="2">The sequence shown here is derived from an EMBL/GenBank/DDBJ whole genome shotgun (WGS) entry which is preliminary data.</text>
</comment>
<evidence type="ECO:0000313" key="2">
    <source>
        <dbReference type="EMBL" id="KAL3655808.1"/>
    </source>
</evidence>
<evidence type="ECO:0000256" key="1">
    <source>
        <dbReference type="SAM" id="MobiDB-lite"/>
    </source>
</evidence>
<protein>
    <submittedName>
        <fullName evidence="2">Uncharacterized protein</fullName>
    </submittedName>
</protein>
<dbReference type="Proteomes" id="UP001632038">
    <property type="component" value="Unassembled WGS sequence"/>
</dbReference>